<dbReference type="EMBL" id="MQWD01000001">
    <property type="protein sequence ID" value="PAP75289.1"/>
    <property type="molecule type" value="Genomic_DNA"/>
</dbReference>
<organism evidence="2 3">
    <name type="scientific">Rubrivirga marina</name>
    <dbReference type="NCBI Taxonomy" id="1196024"/>
    <lineage>
        <taxon>Bacteria</taxon>
        <taxon>Pseudomonadati</taxon>
        <taxon>Rhodothermota</taxon>
        <taxon>Rhodothermia</taxon>
        <taxon>Rhodothermales</taxon>
        <taxon>Rubricoccaceae</taxon>
        <taxon>Rubrivirga</taxon>
    </lineage>
</organism>
<sequence length="377" mass="41469">MDASLEPYVRKFVSTLGSKRRYRRAATDLYVFTERDDGHPFGRVLSRPHDLVWGHTASGPRYEWELGVEPDIRDVHEEWDRLVGPVLDGAREPGVQAAEEAYLRGGLRELGEHEAVEREGMARDLKDARATVDHAADVIRALALEAAIKNELLPNPDWGTDWRTAMGDIPELMGTLGGDDSCHFAPLTVSSASLYSFARRLHRGVMWGEGAGFVGDALCQLYAVYGLDCCLVIAQHSGLHGLESEVRAHRDSFLRRSAAVRAASSLALDRPRATAVASRARDLKATEPKMETASPERDGVTIEPSRFTHDEFAEQVVRAHFAEGRTWTDAYETVERRASGSGGSPFTDFLLFDHSAAKKKAAKGYRPASDDAPNAVG</sequence>
<name>A0A271IXN5_9BACT</name>
<dbReference type="RefSeq" id="WP_143537532.1">
    <property type="nucleotide sequence ID" value="NZ_MQWD01000001.1"/>
</dbReference>
<proteinExistence type="predicted"/>
<protein>
    <submittedName>
        <fullName evidence="2">Uncharacterized protein</fullName>
    </submittedName>
</protein>
<feature type="region of interest" description="Disordered" evidence="1">
    <location>
        <begin position="280"/>
        <end position="301"/>
    </location>
</feature>
<keyword evidence="3" id="KW-1185">Reference proteome</keyword>
<dbReference type="Proteomes" id="UP000216339">
    <property type="component" value="Unassembled WGS sequence"/>
</dbReference>
<dbReference type="AlphaFoldDB" id="A0A271IXN5"/>
<evidence type="ECO:0000256" key="1">
    <source>
        <dbReference type="SAM" id="MobiDB-lite"/>
    </source>
</evidence>
<evidence type="ECO:0000313" key="2">
    <source>
        <dbReference type="EMBL" id="PAP75289.1"/>
    </source>
</evidence>
<reference evidence="2 3" key="1">
    <citation type="submission" date="2016-11" db="EMBL/GenBank/DDBJ databases">
        <title>Study of marine rhodopsin-containing bacteria.</title>
        <authorList>
            <person name="Yoshizawa S."/>
            <person name="Kumagai Y."/>
            <person name="Kogure K."/>
        </authorList>
    </citation>
    <scope>NUCLEOTIDE SEQUENCE [LARGE SCALE GENOMIC DNA]</scope>
    <source>
        <strain evidence="2 3">SAORIC-28</strain>
    </source>
</reference>
<gene>
    <name evidence="2" type="ORF">BSZ37_01940</name>
</gene>
<comment type="caution">
    <text evidence="2">The sequence shown here is derived from an EMBL/GenBank/DDBJ whole genome shotgun (WGS) entry which is preliminary data.</text>
</comment>
<evidence type="ECO:0000313" key="3">
    <source>
        <dbReference type="Proteomes" id="UP000216339"/>
    </source>
</evidence>
<accession>A0A271IXN5</accession>